<accession>A0A9W9HU52</accession>
<proteinExistence type="predicted"/>
<keyword evidence="1" id="KW-0732">Signal</keyword>
<dbReference type="RefSeq" id="XP_056540461.1">
    <property type="nucleotide sequence ID" value="XM_056690696.1"/>
</dbReference>
<gene>
    <name evidence="3" type="ORF">N7482_008572</name>
</gene>
<feature type="signal peptide" evidence="1">
    <location>
        <begin position="1"/>
        <end position="20"/>
    </location>
</feature>
<dbReference type="Proteomes" id="UP001149163">
    <property type="component" value="Unassembled WGS sequence"/>
</dbReference>
<dbReference type="EMBL" id="JAPQKN010000006">
    <property type="protein sequence ID" value="KAJ5157472.1"/>
    <property type="molecule type" value="Genomic_DNA"/>
</dbReference>
<protein>
    <submittedName>
        <fullName evidence="3">Synaptobrevin</fullName>
    </submittedName>
</protein>
<dbReference type="PANTHER" id="PTHR35186:SF4">
    <property type="entry name" value="PRION-INHIBITION AND PROPAGATION HELO DOMAIN-CONTAINING PROTEIN"/>
    <property type="match status" value="1"/>
</dbReference>
<dbReference type="Pfam" id="PF24476">
    <property type="entry name" value="DUF7580"/>
    <property type="match status" value="1"/>
</dbReference>
<evidence type="ECO:0000313" key="3">
    <source>
        <dbReference type="EMBL" id="KAJ5157472.1"/>
    </source>
</evidence>
<dbReference type="InterPro" id="IPR056002">
    <property type="entry name" value="DUF7580"/>
</dbReference>
<dbReference type="PANTHER" id="PTHR35186">
    <property type="entry name" value="ANK_REP_REGION DOMAIN-CONTAINING PROTEIN"/>
    <property type="match status" value="1"/>
</dbReference>
<organism evidence="3 4">
    <name type="scientific">Penicillium canariense</name>
    <dbReference type="NCBI Taxonomy" id="189055"/>
    <lineage>
        <taxon>Eukaryota</taxon>
        <taxon>Fungi</taxon>
        <taxon>Dikarya</taxon>
        <taxon>Ascomycota</taxon>
        <taxon>Pezizomycotina</taxon>
        <taxon>Eurotiomycetes</taxon>
        <taxon>Eurotiomycetidae</taxon>
        <taxon>Eurotiales</taxon>
        <taxon>Aspergillaceae</taxon>
        <taxon>Penicillium</taxon>
    </lineage>
</organism>
<dbReference type="AlphaFoldDB" id="A0A9W9HU52"/>
<keyword evidence="4" id="KW-1185">Reference proteome</keyword>
<feature type="domain" description="DUF7580" evidence="2">
    <location>
        <begin position="196"/>
        <end position="462"/>
    </location>
</feature>
<reference evidence="3" key="1">
    <citation type="submission" date="2022-11" db="EMBL/GenBank/DDBJ databases">
        <authorList>
            <person name="Petersen C."/>
        </authorList>
    </citation>
    <scope>NUCLEOTIDE SEQUENCE</scope>
    <source>
        <strain evidence="3">IBT 26290</strain>
    </source>
</reference>
<feature type="chain" id="PRO_5040774380" evidence="1">
    <location>
        <begin position="21"/>
        <end position="482"/>
    </location>
</feature>
<evidence type="ECO:0000313" key="4">
    <source>
        <dbReference type="Proteomes" id="UP001149163"/>
    </source>
</evidence>
<comment type="caution">
    <text evidence="3">The sequence shown here is derived from an EMBL/GenBank/DDBJ whole genome shotgun (WGS) entry which is preliminary data.</text>
</comment>
<evidence type="ECO:0000256" key="1">
    <source>
        <dbReference type="SAM" id="SignalP"/>
    </source>
</evidence>
<reference evidence="3" key="2">
    <citation type="journal article" date="2023" name="IMA Fungus">
        <title>Comparative genomic study of the Penicillium genus elucidates a diverse pangenome and 15 lateral gene transfer events.</title>
        <authorList>
            <person name="Petersen C."/>
            <person name="Sorensen T."/>
            <person name="Nielsen M.R."/>
            <person name="Sondergaard T.E."/>
            <person name="Sorensen J.L."/>
            <person name="Fitzpatrick D.A."/>
            <person name="Frisvad J.C."/>
            <person name="Nielsen K.L."/>
        </authorList>
    </citation>
    <scope>NUCLEOTIDE SEQUENCE</scope>
    <source>
        <strain evidence="3">IBT 26290</strain>
    </source>
</reference>
<name>A0A9W9HU52_9EURO</name>
<dbReference type="GeneID" id="81429872"/>
<dbReference type="OrthoDB" id="3565018at2759"/>
<evidence type="ECO:0000259" key="2">
    <source>
        <dbReference type="Pfam" id="PF24476"/>
    </source>
</evidence>
<sequence>MSGFEIVGVVLAVFPIITQAVKFYAEEKSVVSDLFHYQHVLKRIGRGLAREKASFTNSCKRFVEDVACQCGVGEEEIAEMMQDPTDARWREGDLVQEHIFRQKSVQQYLDTVEDMNEELAKIKGLLTKYGDNDRPEPLETQTGRRRWKKIILVLKKDSITQHLDEAGRLNIFLARLTEQNQPTITTRRVSRKSTKHYTRIRSHAIDLFETLQDKFPTSPGCTCTLRHEVNIKLEFRSAKITAKSLYFHAIFTSEVAFCSQWNWREIEMEPWITKETDSCQDSEHHARVKFAIEPTSPPAFYYEDIPDLCTTIIGPISSWEWLGLLTSKRGRKHRLRAIDHQQRLPSFQSVENVSLAQVLRDKSFRQEKRSRLGLKLASSVMQLHTTQWLTDRWNKFDISFLRSSDGTVDFDSPLIRRSFGTRNIDLLSMSEALPKAHLGTSIPCLFSLGVVLLELWYREVFEDLKNEVERNLPLEFSDPLTA</sequence>